<evidence type="ECO:0000313" key="3">
    <source>
        <dbReference type="Proteomes" id="UP000355283"/>
    </source>
</evidence>
<proteinExistence type="predicted"/>
<feature type="region of interest" description="Disordered" evidence="1">
    <location>
        <begin position="1"/>
        <end position="74"/>
    </location>
</feature>
<feature type="non-terminal residue" evidence="2">
    <location>
        <position position="1"/>
    </location>
</feature>
<keyword evidence="3" id="KW-1185">Reference proteome</keyword>
<feature type="compositionally biased region" description="Basic and acidic residues" evidence="1">
    <location>
        <begin position="14"/>
        <end position="37"/>
    </location>
</feature>
<dbReference type="Proteomes" id="UP000355283">
    <property type="component" value="Unassembled WGS sequence"/>
</dbReference>
<evidence type="ECO:0000313" key="2">
    <source>
        <dbReference type="EMBL" id="TFJ83482.1"/>
    </source>
</evidence>
<gene>
    <name evidence="2" type="ORF">NSK_005214</name>
</gene>
<dbReference type="AlphaFoldDB" id="A0A4D9CW65"/>
<organism evidence="2 3">
    <name type="scientific">Nannochloropsis salina CCMP1776</name>
    <dbReference type="NCBI Taxonomy" id="1027361"/>
    <lineage>
        <taxon>Eukaryota</taxon>
        <taxon>Sar</taxon>
        <taxon>Stramenopiles</taxon>
        <taxon>Ochrophyta</taxon>
        <taxon>Eustigmatophyceae</taxon>
        <taxon>Eustigmatales</taxon>
        <taxon>Monodopsidaceae</taxon>
        <taxon>Microchloropsis</taxon>
        <taxon>Microchloropsis salina</taxon>
    </lineage>
</organism>
<name>A0A4D9CW65_9STRA</name>
<protein>
    <submittedName>
        <fullName evidence="2">Uncharacterized protein</fullName>
    </submittedName>
</protein>
<evidence type="ECO:0000256" key="1">
    <source>
        <dbReference type="SAM" id="MobiDB-lite"/>
    </source>
</evidence>
<dbReference type="EMBL" id="SDOX01000032">
    <property type="protein sequence ID" value="TFJ83482.1"/>
    <property type="molecule type" value="Genomic_DNA"/>
</dbReference>
<sequence>NLMSDVLSKPPNHVTKEERDQAKVKRRIENIKARNDTIENPTAASSGGETGGRGGGERIGLGLKGLGDVLGGGG</sequence>
<reference evidence="2 3" key="1">
    <citation type="submission" date="2019-01" db="EMBL/GenBank/DDBJ databases">
        <title>Nuclear Genome Assembly of the Microalgal Biofuel strain Nannochloropsis salina CCMP1776.</title>
        <authorList>
            <person name="Hovde B."/>
        </authorList>
    </citation>
    <scope>NUCLEOTIDE SEQUENCE [LARGE SCALE GENOMIC DNA]</scope>
    <source>
        <strain evidence="2 3">CCMP1776</strain>
    </source>
</reference>
<comment type="caution">
    <text evidence="2">The sequence shown here is derived from an EMBL/GenBank/DDBJ whole genome shotgun (WGS) entry which is preliminary data.</text>
</comment>
<accession>A0A4D9CW65</accession>
<feature type="compositionally biased region" description="Gly residues" evidence="1">
    <location>
        <begin position="48"/>
        <end position="74"/>
    </location>
</feature>